<gene>
    <name evidence="1" type="ORF">ABLV49_23745</name>
</gene>
<proteinExistence type="predicted"/>
<accession>A0AAU7LZB5</accession>
<dbReference type="EMBL" id="CP157677">
    <property type="protein sequence ID" value="XBP72813.1"/>
    <property type="molecule type" value="Genomic_DNA"/>
</dbReference>
<evidence type="ECO:0000313" key="1">
    <source>
        <dbReference type="EMBL" id="XBP72813.1"/>
    </source>
</evidence>
<keyword evidence="1" id="KW-0614">Plasmid</keyword>
<reference evidence="1" key="1">
    <citation type="submission" date="2024-05" db="EMBL/GenBank/DDBJ databases">
        <authorList>
            <person name="Bunk B."/>
            <person name="Swiderski J."/>
            <person name="Sproer C."/>
            <person name="Thiel V."/>
        </authorList>
    </citation>
    <scope>NUCLEOTIDE SEQUENCE</scope>
    <source>
        <strain evidence="1">DSM 17735</strain>
        <plasmid evidence="1">p2</plasmid>
    </source>
</reference>
<protein>
    <submittedName>
        <fullName evidence="1">Uncharacterized protein</fullName>
    </submittedName>
</protein>
<dbReference type="AlphaFoldDB" id="A0AAU7LZB5"/>
<sequence>MRADGECVDGRAREVEVSDAYALGAINHQTDASVATGRAQPVEVGAETWLERGGRQSDHARAVAALQSLDDIIG</sequence>
<geneLocation type="plasmid" evidence="1">
    <name>p2</name>
</geneLocation>
<organism evidence="1">
    <name type="scientific">Polaromonas hydrogenivorans</name>
    <dbReference type="NCBI Taxonomy" id="335476"/>
    <lineage>
        <taxon>Bacteria</taxon>
        <taxon>Pseudomonadati</taxon>
        <taxon>Pseudomonadota</taxon>
        <taxon>Betaproteobacteria</taxon>
        <taxon>Burkholderiales</taxon>
        <taxon>Comamonadaceae</taxon>
        <taxon>Polaromonas</taxon>
    </lineage>
</organism>
<name>A0AAU7LZB5_9BURK</name>